<keyword evidence="3" id="KW-0732">Signal</keyword>
<evidence type="ECO:0000313" key="6">
    <source>
        <dbReference type="Proteomes" id="UP001320972"/>
    </source>
</evidence>
<dbReference type="Pfam" id="PF13407">
    <property type="entry name" value="Peripla_BP_4"/>
    <property type="match status" value="1"/>
</dbReference>
<dbReference type="InterPro" id="IPR025997">
    <property type="entry name" value="SBP_2_dom"/>
</dbReference>
<organism evidence="5 6">
    <name type="scientific">Natronoglomus mannanivorans</name>
    <dbReference type="NCBI Taxonomy" id="2979990"/>
    <lineage>
        <taxon>Archaea</taxon>
        <taxon>Methanobacteriati</taxon>
        <taxon>Methanobacteriota</taxon>
        <taxon>Stenosarchaea group</taxon>
        <taxon>Halobacteria</taxon>
        <taxon>Halobacteriales</taxon>
        <taxon>Natrialbaceae</taxon>
        <taxon>Natronoglomus</taxon>
    </lineage>
</organism>
<sequence>MGNKQHGSSVDRRSFLTYSGGAIGASVLLTGYLSQDDDNDTDDVPEETLETALLVPSLEFTFFARMEESFEDAQEELNVEGTFYDNRNDESTQASNFEDAVLGDPDFIMVSPITSEGIVPSIELANDEDIPVVTIDRDAEDGETATYVASDNVDLGYRSTSLCLEFMQERDEQDTYQIVELQGTPGASVALERNEGFQEAVDEHDELEELDSQTGEFTTEDALTVTEDFITAHGDDIDGVFAQNDLMALGAQRALEAGGMDDVPITGIDGTDEWVEQIIERDHYGTIAQLPEEMVFTAVEMGRRAVEGEDLEEFYPIAGLEVTQENAEEYLEGVDVADEGEGEGEGEEDE</sequence>
<proteinExistence type="inferred from homology"/>
<dbReference type="Gene3D" id="3.40.50.2300">
    <property type="match status" value="2"/>
</dbReference>
<dbReference type="InterPro" id="IPR028082">
    <property type="entry name" value="Peripla_BP_I"/>
</dbReference>
<feature type="domain" description="Periplasmic binding protein" evidence="4">
    <location>
        <begin position="52"/>
        <end position="309"/>
    </location>
</feature>
<dbReference type="PANTHER" id="PTHR46847">
    <property type="entry name" value="D-ALLOSE-BINDING PERIPLASMIC PROTEIN-RELATED"/>
    <property type="match status" value="1"/>
</dbReference>
<dbReference type="Proteomes" id="UP001320972">
    <property type="component" value="Unassembled WGS sequence"/>
</dbReference>
<evidence type="ECO:0000259" key="4">
    <source>
        <dbReference type="Pfam" id="PF13407"/>
    </source>
</evidence>
<protein>
    <submittedName>
        <fullName evidence="5">Substrate-binding domain-containing protein</fullName>
    </submittedName>
</protein>
<name>A0ABT2QIQ5_9EURY</name>
<comment type="subcellular location">
    <subcellularLocation>
        <location evidence="1">Cell envelope</location>
    </subcellularLocation>
</comment>
<dbReference type="RefSeq" id="WP_338008742.1">
    <property type="nucleotide sequence ID" value="NZ_JAOPKB010000014.1"/>
</dbReference>
<dbReference type="PANTHER" id="PTHR46847:SF1">
    <property type="entry name" value="D-ALLOSE-BINDING PERIPLASMIC PROTEIN-RELATED"/>
    <property type="match status" value="1"/>
</dbReference>
<accession>A0ABT2QIQ5</accession>
<reference evidence="5 6" key="1">
    <citation type="submission" date="2022-09" db="EMBL/GenBank/DDBJ databases">
        <title>Enrichment on poylsaccharides allowed isolation of novel metabolic and taxonomic groups of Haloarchaea.</title>
        <authorList>
            <person name="Sorokin D.Y."/>
            <person name="Elcheninov A.G."/>
            <person name="Khizhniak T.V."/>
            <person name="Kolganova T.V."/>
            <person name="Kublanov I.V."/>
        </authorList>
    </citation>
    <scope>NUCLEOTIDE SEQUENCE [LARGE SCALE GENOMIC DNA]</scope>
    <source>
        <strain evidence="5 6">AArc-m2/3/4</strain>
    </source>
</reference>
<dbReference type="SUPFAM" id="SSF53822">
    <property type="entry name" value="Periplasmic binding protein-like I"/>
    <property type="match status" value="1"/>
</dbReference>
<evidence type="ECO:0000313" key="5">
    <source>
        <dbReference type="EMBL" id="MCU4974796.1"/>
    </source>
</evidence>
<comment type="similarity">
    <text evidence="2">Belongs to the bacterial solute-binding protein 2 family.</text>
</comment>
<evidence type="ECO:0000256" key="3">
    <source>
        <dbReference type="ARBA" id="ARBA00022729"/>
    </source>
</evidence>
<gene>
    <name evidence="5" type="ORF">OB955_18920</name>
</gene>
<comment type="caution">
    <text evidence="5">The sequence shown here is derived from an EMBL/GenBank/DDBJ whole genome shotgun (WGS) entry which is preliminary data.</text>
</comment>
<evidence type="ECO:0000256" key="2">
    <source>
        <dbReference type="ARBA" id="ARBA00007639"/>
    </source>
</evidence>
<evidence type="ECO:0000256" key="1">
    <source>
        <dbReference type="ARBA" id="ARBA00004196"/>
    </source>
</evidence>
<keyword evidence="6" id="KW-1185">Reference proteome</keyword>
<dbReference type="EMBL" id="JAOPKB010000014">
    <property type="protein sequence ID" value="MCU4974796.1"/>
    <property type="molecule type" value="Genomic_DNA"/>
</dbReference>